<dbReference type="PIRSF" id="PIRSF017393">
    <property type="entry name" value="MTase_SAV2177"/>
    <property type="match status" value="1"/>
</dbReference>
<organism evidence="1 2">
    <name type="scientific">Pseudonocardia humida</name>
    <dbReference type="NCBI Taxonomy" id="2800819"/>
    <lineage>
        <taxon>Bacteria</taxon>
        <taxon>Bacillati</taxon>
        <taxon>Actinomycetota</taxon>
        <taxon>Actinomycetes</taxon>
        <taxon>Pseudonocardiales</taxon>
        <taxon>Pseudonocardiaceae</taxon>
        <taxon>Pseudonocardia</taxon>
    </lineage>
</organism>
<evidence type="ECO:0000313" key="2">
    <source>
        <dbReference type="Proteomes" id="UP001165283"/>
    </source>
</evidence>
<dbReference type="RefSeq" id="WP_252443496.1">
    <property type="nucleotide sequence ID" value="NZ_JAGSOV010000060.1"/>
</dbReference>
<dbReference type="SUPFAM" id="SSF53335">
    <property type="entry name" value="S-adenosyl-L-methionine-dependent methyltransferases"/>
    <property type="match status" value="1"/>
</dbReference>
<dbReference type="EC" id="2.1.1.-" evidence="1"/>
<comment type="caution">
    <text evidence="1">The sequence shown here is derived from an EMBL/GenBank/DDBJ whole genome shotgun (WGS) entry which is preliminary data.</text>
</comment>
<keyword evidence="1" id="KW-0808">Transferase</keyword>
<accession>A0ABT1A815</accession>
<keyword evidence="1" id="KW-0489">Methyltransferase</keyword>
<dbReference type="Proteomes" id="UP001165283">
    <property type="component" value="Unassembled WGS sequence"/>
</dbReference>
<dbReference type="GO" id="GO:0032259">
    <property type="term" value="P:methylation"/>
    <property type="evidence" value="ECO:0007669"/>
    <property type="project" value="UniProtKB-KW"/>
</dbReference>
<protein>
    <submittedName>
        <fullName evidence="1">SAM-dependent methyltransferase</fullName>
        <ecNumber evidence="1">2.1.1.-</ecNumber>
    </submittedName>
</protein>
<dbReference type="Gene3D" id="3.40.50.150">
    <property type="entry name" value="Vaccinia Virus protein VP39"/>
    <property type="match status" value="1"/>
</dbReference>
<dbReference type="EMBL" id="JAGSOV010000060">
    <property type="protein sequence ID" value="MCO1658979.1"/>
    <property type="molecule type" value="Genomic_DNA"/>
</dbReference>
<dbReference type="InterPro" id="IPR029063">
    <property type="entry name" value="SAM-dependent_MTases_sf"/>
</dbReference>
<dbReference type="Pfam" id="PF04672">
    <property type="entry name" value="Methyltransf_19"/>
    <property type="match status" value="1"/>
</dbReference>
<evidence type="ECO:0000313" key="1">
    <source>
        <dbReference type="EMBL" id="MCO1658979.1"/>
    </source>
</evidence>
<keyword evidence="2" id="KW-1185">Reference proteome</keyword>
<proteinExistence type="predicted"/>
<gene>
    <name evidence="1" type="ORF">KDL28_28310</name>
</gene>
<sequence>MDDPIDRRPGVDHTRAHPARVYDYWLGGKDNFAADREVAEAMMTAVPGIPMMARANRDFLQRTLRVLVSERGIDQFLDVGSGIPTARNTHEVVQELAPAARVLYVDNDPVVAAHSRALLTGTHDGASAFLLADAREPGAILGDPVLHRTLDLHRPVGLMLVSVLMYFPDEVAHHIVRTLLAALPPGSHLTISHPTADFDPEASAAAVAVARRGGLTYITRSRAEVEAFFAGLELVGPGVVPIAGWRPELGAGPRGDERRAHFWGGVARKP</sequence>
<reference evidence="1" key="1">
    <citation type="submission" date="2021-04" db="EMBL/GenBank/DDBJ databases">
        <title>Pseudonocardia sp. nov., isolated from sandy soil of mangrove forest.</title>
        <authorList>
            <person name="Zan Z."/>
            <person name="Huang R."/>
            <person name="Liu W."/>
        </authorList>
    </citation>
    <scope>NUCLEOTIDE SEQUENCE</scope>
    <source>
        <strain evidence="1">S2-4</strain>
    </source>
</reference>
<dbReference type="GO" id="GO:0008168">
    <property type="term" value="F:methyltransferase activity"/>
    <property type="evidence" value="ECO:0007669"/>
    <property type="project" value="UniProtKB-KW"/>
</dbReference>
<name>A0ABT1A815_9PSEU</name>
<dbReference type="InterPro" id="IPR006764">
    <property type="entry name" value="SAM_dep_MeTrfase_SAV2177_type"/>
</dbReference>